<dbReference type="OrthoDB" id="630817at2759"/>
<dbReference type="Proteomes" id="UP001152484">
    <property type="component" value="Unassembled WGS sequence"/>
</dbReference>
<feature type="compositionally biased region" description="Basic and acidic residues" evidence="1">
    <location>
        <begin position="374"/>
        <end position="405"/>
    </location>
</feature>
<evidence type="ECO:0000256" key="1">
    <source>
        <dbReference type="SAM" id="MobiDB-lite"/>
    </source>
</evidence>
<comment type="caution">
    <text evidence="2">The sequence shown here is derived from an EMBL/GenBank/DDBJ whole genome shotgun (WGS) entry which is preliminary data.</text>
</comment>
<proteinExistence type="predicted"/>
<evidence type="ECO:0000313" key="3">
    <source>
        <dbReference type="Proteomes" id="UP001152484"/>
    </source>
</evidence>
<sequence length="523" mass="58315">MPLEEAREKMPFANDAPPGSYYPSDLNGGVCGYSWVAAANNDISRNSGPHFSASLHPAPLNQDLVPTTKEFCRQTMLQQESIFKHQVYELHRVYKRQKELMEEARKRERFEHSLKLSFASEPVPETSMSMHWLSRNLSGVGPSMLAFGEPPRFITSSGDVKRPSNVNHATNCEFEACVHMSSPQRNKCGKRMVLDLELQVPKTVITEVQQHVDEEKLESSSYHGKGSPFSSCRKMDVFFDLNEPPAELDDELEFPASSSQQDLMNRNGDPSEKEKSNADCIGSSKKPSPDITVGESRSDSCIISSSSEKNAENGLLPCNSRAVKHGSHLKTYAKASCSLTPRKPQKERSISDLEMSDKNQAVARTDVSPSVQAPEDKERERFKAPLSPENRESCPPRNDSPEARLDTSTGLSNDDRLAADTLVLIMSSRVERPIGCLDWFAGIASTLAKGSKWVKPEGRAKEGGRRRAKSSNHGQGMKSAKGLKQQQQPGCKKKHMWCFKEVWGRKKKRTPRCAIRRIVPLSP</sequence>
<keyword evidence="3" id="KW-1185">Reference proteome</keyword>
<dbReference type="PANTHER" id="PTHR33167">
    <property type="entry name" value="TRANSCRIPTION FACTOR, PUTATIVE (DUF863)-RELATED"/>
    <property type="match status" value="1"/>
</dbReference>
<organism evidence="2 3">
    <name type="scientific">Cuscuta europaea</name>
    <name type="common">European dodder</name>
    <dbReference type="NCBI Taxonomy" id="41803"/>
    <lineage>
        <taxon>Eukaryota</taxon>
        <taxon>Viridiplantae</taxon>
        <taxon>Streptophyta</taxon>
        <taxon>Embryophyta</taxon>
        <taxon>Tracheophyta</taxon>
        <taxon>Spermatophyta</taxon>
        <taxon>Magnoliopsida</taxon>
        <taxon>eudicotyledons</taxon>
        <taxon>Gunneridae</taxon>
        <taxon>Pentapetalae</taxon>
        <taxon>asterids</taxon>
        <taxon>lamiids</taxon>
        <taxon>Solanales</taxon>
        <taxon>Convolvulaceae</taxon>
        <taxon>Cuscuteae</taxon>
        <taxon>Cuscuta</taxon>
        <taxon>Cuscuta subgen. Cuscuta</taxon>
    </lineage>
</organism>
<accession>A0A9P0ZA99</accession>
<dbReference type="AlphaFoldDB" id="A0A9P0ZA99"/>
<gene>
    <name evidence="2" type="ORF">CEURO_LOCUS12062</name>
</gene>
<feature type="compositionally biased region" description="Basic and acidic residues" evidence="1">
    <location>
        <begin position="344"/>
        <end position="357"/>
    </location>
</feature>
<feature type="region of interest" description="Disordered" evidence="1">
    <location>
        <begin position="255"/>
        <end position="299"/>
    </location>
</feature>
<feature type="region of interest" description="Disordered" evidence="1">
    <location>
        <begin position="337"/>
        <end position="412"/>
    </location>
</feature>
<feature type="compositionally biased region" description="Basic and acidic residues" evidence="1">
    <location>
        <begin position="454"/>
        <end position="465"/>
    </location>
</feature>
<feature type="region of interest" description="Disordered" evidence="1">
    <location>
        <begin position="454"/>
        <end position="489"/>
    </location>
</feature>
<reference evidence="2" key="1">
    <citation type="submission" date="2022-07" db="EMBL/GenBank/DDBJ databases">
        <authorList>
            <person name="Macas J."/>
            <person name="Novak P."/>
            <person name="Neumann P."/>
        </authorList>
    </citation>
    <scope>NUCLEOTIDE SEQUENCE</scope>
</reference>
<dbReference type="EMBL" id="CAMAPE010000029">
    <property type="protein sequence ID" value="CAH9092695.1"/>
    <property type="molecule type" value="Genomic_DNA"/>
</dbReference>
<dbReference type="PANTHER" id="PTHR33167:SF4">
    <property type="entry name" value="TRANSCRIPTION FACTOR, PUTATIVE (DUF863)-RELATED"/>
    <property type="match status" value="1"/>
</dbReference>
<name>A0A9P0ZA99_CUSEU</name>
<protein>
    <submittedName>
        <fullName evidence="2">Uncharacterized protein</fullName>
    </submittedName>
</protein>
<evidence type="ECO:0000313" key="2">
    <source>
        <dbReference type="EMBL" id="CAH9092695.1"/>
    </source>
</evidence>